<keyword evidence="2" id="KW-0732">Signal</keyword>
<keyword evidence="5" id="KW-1185">Reference proteome</keyword>
<accession>A0A1E5XKK8</accession>
<reference evidence="4 5" key="1">
    <citation type="journal article" date="2015" name="Genome Announc.">
        <title>Genome Assemblies of Three Soil-Associated Devosia species: D. insulae, D. limi, and D. soli.</title>
        <authorList>
            <person name="Hassan Y.I."/>
            <person name="Lepp D."/>
            <person name="Zhou T."/>
        </authorList>
    </citation>
    <scope>NUCLEOTIDE SEQUENCE [LARGE SCALE GENOMIC DNA]</scope>
    <source>
        <strain evidence="4 5">DS-56</strain>
    </source>
</reference>
<dbReference type="RefSeq" id="WP_069911655.1">
    <property type="nucleotide sequence ID" value="NZ_LAJE02000339.1"/>
</dbReference>
<gene>
    <name evidence="4" type="ORF">VW23_027160</name>
</gene>
<proteinExistence type="predicted"/>
<evidence type="ECO:0000256" key="2">
    <source>
        <dbReference type="SAM" id="SignalP"/>
    </source>
</evidence>
<dbReference type="Proteomes" id="UP000095463">
    <property type="component" value="Unassembled WGS sequence"/>
</dbReference>
<feature type="domain" description="Putative auto-transporter adhesin head GIN" evidence="3">
    <location>
        <begin position="32"/>
        <end position="219"/>
    </location>
</feature>
<dbReference type="OrthoDB" id="7947391at2"/>
<feature type="chain" id="PRO_5009190224" description="Putative auto-transporter adhesin head GIN domain-containing protein" evidence="2">
    <location>
        <begin position="24"/>
        <end position="236"/>
    </location>
</feature>
<sequence>MHGIVKLAAASAALLLLAAPALAESRTVDLPAFTALDISSGIDAIVTVGGTQSITVEAKDKRLLDDLQLKVEGNTLKAYYDWSFFDIFSFGDREQIKLTITAPALKKIEASAGSDVVAAGVTGDTLEFGASSGADLSLSGVVGKLVELDASSGAGLKIEGSCVDGKANASSGSDLDAEDLLCATMDANASSGSDLEVYASKSIKANASSGSDLSIYGNPAEVDQEASSGSDIKIEN</sequence>
<feature type="region of interest" description="Disordered" evidence="1">
    <location>
        <begin position="207"/>
        <end position="236"/>
    </location>
</feature>
<organism evidence="4 5">
    <name type="scientific">Devosia insulae DS-56</name>
    <dbReference type="NCBI Taxonomy" id="1116389"/>
    <lineage>
        <taxon>Bacteria</taxon>
        <taxon>Pseudomonadati</taxon>
        <taxon>Pseudomonadota</taxon>
        <taxon>Alphaproteobacteria</taxon>
        <taxon>Hyphomicrobiales</taxon>
        <taxon>Devosiaceae</taxon>
        <taxon>Devosia</taxon>
    </lineage>
</organism>
<feature type="signal peptide" evidence="2">
    <location>
        <begin position="1"/>
        <end position="23"/>
    </location>
</feature>
<evidence type="ECO:0000313" key="4">
    <source>
        <dbReference type="EMBL" id="OEO29034.1"/>
    </source>
</evidence>
<dbReference type="Pfam" id="PF10988">
    <property type="entry name" value="DUF2807"/>
    <property type="match status" value="1"/>
</dbReference>
<dbReference type="AlphaFoldDB" id="A0A1E5XKK8"/>
<name>A0A1E5XKK8_9HYPH</name>
<dbReference type="InterPro" id="IPR021255">
    <property type="entry name" value="DUF2807"/>
</dbReference>
<comment type="caution">
    <text evidence="4">The sequence shown here is derived from an EMBL/GenBank/DDBJ whole genome shotgun (WGS) entry which is preliminary data.</text>
</comment>
<dbReference type="Gene3D" id="2.160.20.120">
    <property type="match status" value="1"/>
</dbReference>
<dbReference type="EMBL" id="LAJE02000339">
    <property type="protein sequence ID" value="OEO29034.1"/>
    <property type="molecule type" value="Genomic_DNA"/>
</dbReference>
<protein>
    <recommendedName>
        <fullName evidence="3">Putative auto-transporter adhesin head GIN domain-containing protein</fullName>
    </recommendedName>
</protein>
<evidence type="ECO:0000259" key="3">
    <source>
        <dbReference type="Pfam" id="PF10988"/>
    </source>
</evidence>
<evidence type="ECO:0000313" key="5">
    <source>
        <dbReference type="Proteomes" id="UP000095463"/>
    </source>
</evidence>
<evidence type="ECO:0000256" key="1">
    <source>
        <dbReference type="SAM" id="MobiDB-lite"/>
    </source>
</evidence>